<gene>
    <name evidence="3" type="ordered locus">GSU1930</name>
</gene>
<protein>
    <submittedName>
        <fullName evidence="3">GTP-binding domain protein</fullName>
    </submittedName>
</protein>
<reference evidence="3 4" key="1">
    <citation type="journal article" date="2003" name="Science">
        <title>Genome of Geobacter sulfurreducens: metal reduction in subsurface environments.</title>
        <authorList>
            <person name="Methe B.A."/>
            <person name="Nelson K.E."/>
            <person name="Eisen J.A."/>
            <person name="Paulsen I.T."/>
            <person name="Nelson W."/>
            <person name="Heidelberg J.F."/>
            <person name="Wu D."/>
            <person name="Wu M."/>
            <person name="Ward N."/>
            <person name="Beanan M.J."/>
            <person name="Dodson R.J."/>
            <person name="Madupu R."/>
            <person name="Brinkac L.M."/>
            <person name="Daugherty S.C."/>
            <person name="DeBoy R.T."/>
            <person name="Durkin A.S."/>
            <person name="Gwinn M."/>
            <person name="Kolonay J.F."/>
            <person name="Sullivan S.A."/>
            <person name="Haft D.H."/>
            <person name="Selengut J."/>
            <person name="Davidsen T.M."/>
            <person name="Zafar N."/>
            <person name="White O."/>
            <person name="Tran B."/>
            <person name="Romero C."/>
            <person name="Forberger H.A."/>
            <person name="Weidman J."/>
            <person name="Khouri H."/>
            <person name="Feldblyum T.V."/>
            <person name="Utterback T.R."/>
            <person name="Van Aken S.E."/>
            <person name="Lovley D.R."/>
            <person name="Fraser C.M."/>
        </authorList>
    </citation>
    <scope>NUCLEOTIDE SEQUENCE [LARGE SCALE GENOMIC DNA]</scope>
    <source>
        <strain evidence="4">ATCC 51573 / DSM 12127 / PCA</strain>
    </source>
</reference>
<dbReference type="eggNOG" id="COG1100">
    <property type="taxonomic scope" value="Bacteria"/>
</dbReference>
<dbReference type="InterPro" id="IPR027417">
    <property type="entry name" value="P-loop_NTPase"/>
</dbReference>
<dbReference type="GO" id="GO:0005525">
    <property type="term" value="F:GTP binding"/>
    <property type="evidence" value="ECO:0007669"/>
    <property type="project" value="UniProtKB-KW"/>
</dbReference>
<evidence type="ECO:0000256" key="2">
    <source>
        <dbReference type="ARBA" id="ARBA00023134"/>
    </source>
</evidence>
<dbReference type="AlphaFoldDB" id="Q74BV2"/>
<dbReference type="EnsemblBacteria" id="AAR35306">
    <property type="protein sequence ID" value="AAR35306"/>
    <property type="gene ID" value="GSU1930"/>
</dbReference>
<keyword evidence="4" id="KW-1185">Reference proteome</keyword>
<dbReference type="Pfam" id="PF00025">
    <property type="entry name" value="Arf"/>
    <property type="match status" value="1"/>
</dbReference>
<evidence type="ECO:0000313" key="4">
    <source>
        <dbReference type="Proteomes" id="UP000000577"/>
    </source>
</evidence>
<dbReference type="PANTHER" id="PTHR42708:SF1">
    <property type="entry name" value="GLIDING MOTILITY PROTEIN MGLA"/>
    <property type="match status" value="1"/>
</dbReference>
<dbReference type="PANTHER" id="PTHR42708">
    <property type="entry name" value="ATP/GTP-BINDING PROTEIN-RELATED"/>
    <property type="match status" value="1"/>
</dbReference>
<name>Q74BV2_GEOSL</name>
<dbReference type="PATRIC" id="fig|243231.5.peg.1968"/>
<dbReference type="HOGENOM" id="CLU_077110_1_0_7"/>
<keyword evidence="1" id="KW-0547">Nucleotide-binding</keyword>
<keyword evidence="2" id="KW-0342">GTP-binding</keyword>
<dbReference type="RefSeq" id="WP_010942575.1">
    <property type="nucleotide sequence ID" value="NC_002939.5"/>
</dbReference>
<dbReference type="KEGG" id="gsu:GSU1930"/>
<dbReference type="Gene3D" id="3.40.50.300">
    <property type="entry name" value="P-loop containing nucleotide triphosphate hydrolases"/>
    <property type="match status" value="1"/>
</dbReference>
<dbReference type="OrthoDB" id="5398534at2"/>
<dbReference type="SMR" id="Q74BV2"/>
<accession>Q74BV2</accession>
<dbReference type="InterPro" id="IPR052705">
    <property type="entry name" value="Gliding_Motility_GTPase"/>
</dbReference>
<organism evidence="3 4">
    <name type="scientific">Geobacter sulfurreducens (strain ATCC 51573 / DSM 12127 / PCA)</name>
    <dbReference type="NCBI Taxonomy" id="243231"/>
    <lineage>
        <taxon>Bacteria</taxon>
        <taxon>Pseudomonadati</taxon>
        <taxon>Thermodesulfobacteriota</taxon>
        <taxon>Desulfuromonadia</taxon>
        <taxon>Geobacterales</taxon>
        <taxon>Geobacteraceae</taxon>
        <taxon>Geobacter</taxon>
    </lineage>
</organism>
<sequence length="291" mass="31131">MALLNSAKREINAKIVFFGAPCSGKSSLLRYIHGKLKQEFRGPLKTVGGRQDRLFFFDVMPPELGEVNGNRVRFHLYTVQGEVADPATWKMVLKGADGVIFVADASPDGFAGTRRSLEDLREISRGYGQDVSALPFEMVCNKSDLPDAVSADDLRCELGVDAVALPCSAVTGEGILSALSRVVKSVIRNLRDRQSSDGGGVEGLTEDVKETRDDAVVAQPPEHGAMAMPVSDGPHVSLEEPVGPAGYPELSLVGIPTVSGRVCRMTLAVRAGDCESRYSLTVTLDPEPTDG</sequence>
<evidence type="ECO:0000313" key="3">
    <source>
        <dbReference type="EMBL" id="AAR35306.1"/>
    </source>
</evidence>
<proteinExistence type="predicted"/>
<dbReference type="Proteomes" id="UP000000577">
    <property type="component" value="Chromosome"/>
</dbReference>
<dbReference type="GO" id="GO:0003924">
    <property type="term" value="F:GTPase activity"/>
    <property type="evidence" value="ECO:0007669"/>
    <property type="project" value="InterPro"/>
</dbReference>
<dbReference type="EMBL" id="AE017180">
    <property type="protein sequence ID" value="AAR35306.1"/>
    <property type="molecule type" value="Genomic_DNA"/>
</dbReference>
<dbReference type="InterPro" id="IPR006689">
    <property type="entry name" value="Small_GTPase_ARF/SAR"/>
</dbReference>
<dbReference type="STRING" id="243231.GSU1930"/>
<dbReference type="InParanoid" id="Q74BV2"/>
<dbReference type="SUPFAM" id="SSF52540">
    <property type="entry name" value="P-loop containing nucleoside triphosphate hydrolases"/>
    <property type="match status" value="1"/>
</dbReference>
<reference evidence="3 4" key="2">
    <citation type="journal article" date="2012" name="BMC Genomics">
        <title>Comparative genomic analysis of Geobacter sulfurreducens KN400, a strain with enhanced capacity for extracellular electron transfer and electricity production.</title>
        <authorList>
            <person name="Butler J.E."/>
            <person name="Young N.D."/>
            <person name="Aklujkar M."/>
            <person name="Lovley D.R."/>
        </authorList>
    </citation>
    <scope>NUCLEOTIDE SEQUENCE [LARGE SCALE GENOMIC DNA]</scope>
    <source>
        <strain evidence="4">ATCC 51573 / DSM 12127 / PCA</strain>
    </source>
</reference>
<evidence type="ECO:0000256" key="1">
    <source>
        <dbReference type="ARBA" id="ARBA00022741"/>
    </source>
</evidence>